<evidence type="ECO:0000313" key="1">
    <source>
        <dbReference type="EMBL" id="KZV95070.1"/>
    </source>
</evidence>
<dbReference type="EMBL" id="KV425963">
    <property type="protein sequence ID" value="KZV95070.1"/>
    <property type="molecule type" value="Genomic_DNA"/>
</dbReference>
<dbReference type="Proteomes" id="UP000077266">
    <property type="component" value="Unassembled WGS sequence"/>
</dbReference>
<evidence type="ECO:0000313" key="2">
    <source>
        <dbReference type="Proteomes" id="UP000077266"/>
    </source>
</evidence>
<gene>
    <name evidence="1" type="ORF">EXIGLDRAFT_490114</name>
</gene>
<dbReference type="AlphaFoldDB" id="A0A165JMM8"/>
<keyword evidence="2" id="KW-1185">Reference proteome</keyword>
<sequence>MEPGNLVSLRQPHRASVFLPCPSYRPSWARSYCALPVRPHHDFVRSFLRTGRRVSAAPRYGLTFGPSRGRVPWVRLHSFAVSALAGVMRTQPCQRGITSRAHSRAIGLGPRCNVR</sequence>
<name>A0A165JMM8_EXIGL</name>
<organism evidence="1 2">
    <name type="scientific">Exidia glandulosa HHB12029</name>
    <dbReference type="NCBI Taxonomy" id="1314781"/>
    <lineage>
        <taxon>Eukaryota</taxon>
        <taxon>Fungi</taxon>
        <taxon>Dikarya</taxon>
        <taxon>Basidiomycota</taxon>
        <taxon>Agaricomycotina</taxon>
        <taxon>Agaricomycetes</taxon>
        <taxon>Auriculariales</taxon>
        <taxon>Exidiaceae</taxon>
        <taxon>Exidia</taxon>
    </lineage>
</organism>
<proteinExistence type="predicted"/>
<reference evidence="1 2" key="1">
    <citation type="journal article" date="2016" name="Mol. Biol. Evol.">
        <title>Comparative Genomics of Early-Diverging Mushroom-Forming Fungi Provides Insights into the Origins of Lignocellulose Decay Capabilities.</title>
        <authorList>
            <person name="Nagy L.G."/>
            <person name="Riley R."/>
            <person name="Tritt A."/>
            <person name="Adam C."/>
            <person name="Daum C."/>
            <person name="Floudas D."/>
            <person name="Sun H."/>
            <person name="Yadav J.S."/>
            <person name="Pangilinan J."/>
            <person name="Larsson K.H."/>
            <person name="Matsuura K."/>
            <person name="Barry K."/>
            <person name="Labutti K."/>
            <person name="Kuo R."/>
            <person name="Ohm R.A."/>
            <person name="Bhattacharya S.S."/>
            <person name="Shirouzu T."/>
            <person name="Yoshinaga Y."/>
            <person name="Martin F.M."/>
            <person name="Grigoriev I.V."/>
            <person name="Hibbett D.S."/>
        </authorList>
    </citation>
    <scope>NUCLEOTIDE SEQUENCE [LARGE SCALE GENOMIC DNA]</scope>
    <source>
        <strain evidence="1 2">HHB12029</strain>
    </source>
</reference>
<protein>
    <submittedName>
        <fullName evidence="1">Uncharacterized protein</fullName>
    </submittedName>
</protein>
<accession>A0A165JMM8</accession>
<dbReference type="InParanoid" id="A0A165JMM8"/>